<name>G5A9S4_PHYSP</name>
<dbReference type="EMBL" id="JH159162">
    <property type="protein sequence ID" value="EGZ07354.1"/>
    <property type="molecule type" value="Genomic_DNA"/>
</dbReference>
<dbReference type="OMA" id="MIWENSK"/>
<dbReference type="AlphaFoldDB" id="G5A9S4"/>
<dbReference type="KEGG" id="psoj:PHYSODRAFT_528904"/>
<proteinExistence type="predicted"/>
<sequence>MHRQLVSVVIIFVAFLSDFVLAWYGVVTFYQDTEFEGTDFPWGITMTQRCYNLGCFNDKASSVKWEGLPTTGVFNGQARIAFFTGKECTGDSRDWPTDGVINEKEGNYPMNFKLDGINDAISSFMIWENSKKPTNGQDLSCPWGIS</sequence>
<evidence type="ECO:0000313" key="1">
    <source>
        <dbReference type="EMBL" id="EGZ07354.1"/>
    </source>
</evidence>
<reference evidence="1 2" key="1">
    <citation type="journal article" date="2006" name="Science">
        <title>Phytophthora genome sequences uncover evolutionary origins and mechanisms of pathogenesis.</title>
        <authorList>
            <person name="Tyler B.M."/>
            <person name="Tripathy S."/>
            <person name="Zhang X."/>
            <person name="Dehal P."/>
            <person name="Jiang R.H."/>
            <person name="Aerts A."/>
            <person name="Arredondo F.D."/>
            <person name="Baxter L."/>
            <person name="Bensasson D."/>
            <person name="Beynon J.L."/>
            <person name="Chapman J."/>
            <person name="Damasceno C.M."/>
            <person name="Dorrance A.E."/>
            <person name="Dou D."/>
            <person name="Dickerman A.W."/>
            <person name="Dubchak I.L."/>
            <person name="Garbelotto M."/>
            <person name="Gijzen M."/>
            <person name="Gordon S.G."/>
            <person name="Govers F."/>
            <person name="Grunwald N.J."/>
            <person name="Huang W."/>
            <person name="Ivors K.L."/>
            <person name="Jones R.W."/>
            <person name="Kamoun S."/>
            <person name="Krampis K."/>
            <person name="Lamour K.H."/>
            <person name="Lee M.K."/>
            <person name="McDonald W.H."/>
            <person name="Medina M."/>
            <person name="Meijer H.J."/>
            <person name="Nordberg E.K."/>
            <person name="Maclean D.J."/>
            <person name="Ospina-Giraldo M.D."/>
            <person name="Morris P.F."/>
            <person name="Phuntumart V."/>
            <person name="Putnam N.H."/>
            <person name="Rash S."/>
            <person name="Rose J.K."/>
            <person name="Sakihama Y."/>
            <person name="Salamov A.A."/>
            <person name="Savidor A."/>
            <person name="Scheuring C.F."/>
            <person name="Smith B.M."/>
            <person name="Sobral B.W."/>
            <person name="Terry A."/>
            <person name="Torto-Alalibo T.A."/>
            <person name="Win J."/>
            <person name="Xu Z."/>
            <person name="Zhang H."/>
            <person name="Grigoriev I.V."/>
            <person name="Rokhsar D.S."/>
            <person name="Boore J.L."/>
        </authorList>
    </citation>
    <scope>NUCLEOTIDE SEQUENCE [LARGE SCALE GENOMIC DNA]</scope>
    <source>
        <strain evidence="1 2">P6497</strain>
    </source>
</reference>
<dbReference type="Proteomes" id="UP000002640">
    <property type="component" value="Unassembled WGS sequence"/>
</dbReference>
<protein>
    <submittedName>
        <fullName evidence="1">Uncharacterized protein</fullName>
    </submittedName>
</protein>
<dbReference type="RefSeq" id="XP_009536920.1">
    <property type="nucleotide sequence ID" value="XM_009538625.1"/>
</dbReference>
<keyword evidence="2" id="KW-1185">Reference proteome</keyword>
<organism evidence="1 2">
    <name type="scientific">Phytophthora sojae (strain P6497)</name>
    <name type="common">Soybean stem and root rot agent</name>
    <name type="synonym">Phytophthora megasperma f. sp. glycines</name>
    <dbReference type="NCBI Taxonomy" id="1094619"/>
    <lineage>
        <taxon>Eukaryota</taxon>
        <taxon>Sar</taxon>
        <taxon>Stramenopiles</taxon>
        <taxon>Oomycota</taxon>
        <taxon>Peronosporomycetes</taxon>
        <taxon>Peronosporales</taxon>
        <taxon>Peronosporaceae</taxon>
        <taxon>Phytophthora</taxon>
    </lineage>
</organism>
<accession>G5A9S4</accession>
<dbReference type="InParanoid" id="G5A9S4"/>
<evidence type="ECO:0000313" key="2">
    <source>
        <dbReference type="Proteomes" id="UP000002640"/>
    </source>
</evidence>
<dbReference type="GeneID" id="20661296"/>
<gene>
    <name evidence="1" type="ORF">PHYSODRAFT_528904</name>
</gene>
<dbReference type="Gene3D" id="2.60.20.10">
    <property type="entry name" value="Crystallins"/>
    <property type="match status" value="1"/>
</dbReference>